<feature type="domain" description="HTH merR-type" evidence="2">
    <location>
        <begin position="11"/>
        <end position="73"/>
    </location>
</feature>
<dbReference type="PANTHER" id="PTHR30204:SF93">
    <property type="entry name" value="HTH MERR-TYPE DOMAIN-CONTAINING PROTEIN"/>
    <property type="match status" value="1"/>
</dbReference>
<organism evidence="3 4">
    <name type="scientific">Lipingzhangella halophila</name>
    <dbReference type="NCBI Taxonomy" id="1783352"/>
    <lineage>
        <taxon>Bacteria</taxon>
        <taxon>Bacillati</taxon>
        <taxon>Actinomycetota</taxon>
        <taxon>Actinomycetes</taxon>
        <taxon>Streptosporangiales</taxon>
        <taxon>Nocardiopsidaceae</taxon>
        <taxon>Lipingzhangella</taxon>
    </lineage>
</organism>
<sequence length="242" mass="26953">MAQRALRPVDLAREHGLSTQAVRNYEDERILPPAGRSGAGYRQYSAVHAQALRTFLALRPGFGYQTAAAILRAAHLRDHETLFRLVDRTHATVLHERDTLDEVAAALDTLTSEPSQHEGPATALSIGALAHQLGMHPASLRKWEKAGILRPHRDPATGHRVYHPEAVRDARIARQLRRGGHLLPRIRLFVDQLREAGGATALRELIHQWRSRIDQRSGAMLAGARSLADYRDLLAAEQVDEE</sequence>
<dbReference type="RefSeq" id="WP_184581343.1">
    <property type="nucleotide sequence ID" value="NZ_JACHJT010000001.1"/>
</dbReference>
<proteinExistence type="predicted"/>
<feature type="domain" description="HTH merR-type" evidence="2">
    <location>
        <begin position="123"/>
        <end position="192"/>
    </location>
</feature>
<dbReference type="AlphaFoldDB" id="A0A7W7RL43"/>
<keyword evidence="1 3" id="KW-0238">DNA-binding</keyword>
<dbReference type="InterPro" id="IPR009061">
    <property type="entry name" value="DNA-bd_dom_put_sf"/>
</dbReference>
<reference evidence="3 4" key="1">
    <citation type="submission" date="2020-08" db="EMBL/GenBank/DDBJ databases">
        <title>Sequencing the genomes of 1000 actinobacteria strains.</title>
        <authorList>
            <person name="Klenk H.-P."/>
        </authorList>
    </citation>
    <scope>NUCLEOTIDE SEQUENCE [LARGE SCALE GENOMIC DNA]</scope>
    <source>
        <strain evidence="3 4">DSM 102030</strain>
    </source>
</reference>
<dbReference type="GO" id="GO:0003700">
    <property type="term" value="F:DNA-binding transcription factor activity"/>
    <property type="evidence" value="ECO:0007669"/>
    <property type="project" value="InterPro"/>
</dbReference>
<dbReference type="Pfam" id="PF00376">
    <property type="entry name" value="MerR"/>
    <property type="match status" value="1"/>
</dbReference>
<comment type="caution">
    <text evidence="3">The sequence shown here is derived from an EMBL/GenBank/DDBJ whole genome shotgun (WGS) entry which is preliminary data.</text>
</comment>
<dbReference type="SMART" id="SM00422">
    <property type="entry name" value="HTH_MERR"/>
    <property type="match status" value="2"/>
</dbReference>
<name>A0A7W7RL43_9ACTN</name>
<dbReference type="Pfam" id="PF13411">
    <property type="entry name" value="MerR_1"/>
    <property type="match status" value="1"/>
</dbReference>
<evidence type="ECO:0000313" key="4">
    <source>
        <dbReference type="Proteomes" id="UP000523007"/>
    </source>
</evidence>
<dbReference type="InterPro" id="IPR000551">
    <property type="entry name" value="MerR-type_HTH_dom"/>
</dbReference>
<dbReference type="PANTHER" id="PTHR30204">
    <property type="entry name" value="REDOX-CYCLING DRUG-SENSING TRANSCRIPTIONAL ACTIVATOR SOXR"/>
    <property type="match status" value="1"/>
</dbReference>
<dbReference type="InterPro" id="IPR047057">
    <property type="entry name" value="MerR_fam"/>
</dbReference>
<evidence type="ECO:0000259" key="2">
    <source>
        <dbReference type="PROSITE" id="PS50937"/>
    </source>
</evidence>
<protein>
    <submittedName>
        <fullName evidence="3">DNA-binding transcriptional MerR regulator</fullName>
    </submittedName>
</protein>
<gene>
    <name evidence="3" type="ORF">F4561_004607</name>
</gene>
<accession>A0A7W7RL43</accession>
<dbReference type="Gene3D" id="1.10.1660.10">
    <property type="match status" value="2"/>
</dbReference>
<dbReference type="EMBL" id="JACHJT010000001">
    <property type="protein sequence ID" value="MBB4933787.1"/>
    <property type="molecule type" value="Genomic_DNA"/>
</dbReference>
<dbReference type="PROSITE" id="PS50937">
    <property type="entry name" value="HTH_MERR_2"/>
    <property type="match status" value="2"/>
</dbReference>
<dbReference type="Proteomes" id="UP000523007">
    <property type="component" value="Unassembled WGS sequence"/>
</dbReference>
<evidence type="ECO:0000256" key="1">
    <source>
        <dbReference type="ARBA" id="ARBA00023125"/>
    </source>
</evidence>
<dbReference type="GO" id="GO:0003677">
    <property type="term" value="F:DNA binding"/>
    <property type="evidence" value="ECO:0007669"/>
    <property type="project" value="UniProtKB-KW"/>
</dbReference>
<evidence type="ECO:0000313" key="3">
    <source>
        <dbReference type="EMBL" id="MBB4933787.1"/>
    </source>
</evidence>
<dbReference type="SUPFAM" id="SSF46955">
    <property type="entry name" value="Putative DNA-binding domain"/>
    <property type="match status" value="2"/>
</dbReference>
<keyword evidence="4" id="KW-1185">Reference proteome</keyword>